<comment type="caution">
    <text evidence="2">The sequence shown here is derived from an EMBL/GenBank/DDBJ whole genome shotgun (WGS) entry which is preliminary data.</text>
</comment>
<dbReference type="RefSeq" id="WP_007147485.1">
    <property type="nucleotide sequence ID" value="NZ_AKCI01000001.1"/>
</dbReference>
<feature type="transmembrane region" description="Helical" evidence="1">
    <location>
        <begin position="81"/>
        <end position="99"/>
    </location>
</feature>
<feature type="transmembrane region" description="Helical" evidence="1">
    <location>
        <begin position="106"/>
        <end position="128"/>
    </location>
</feature>
<accession>J0DH21</accession>
<evidence type="ECO:0000256" key="1">
    <source>
        <dbReference type="SAM" id="Phobius"/>
    </source>
</evidence>
<name>J0DH21_9BIFI</name>
<dbReference type="STRING" id="857290.HMPREF9156_00417"/>
<proteinExistence type="predicted"/>
<dbReference type="eggNOG" id="ENOG5032MBE">
    <property type="taxonomic scope" value="Bacteria"/>
</dbReference>
<keyword evidence="3" id="KW-1185">Reference proteome</keyword>
<organism evidence="2 3">
    <name type="scientific">Scardovia wiggsiae F0424</name>
    <dbReference type="NCBI Taxonomy" id="857290"/>
    <lineage>
        <taxon>Bacteria</taxon>
        <taxon>Bacillati</taxon>
        <taxon>Actinomycetota</taxon>
        <taxon>Actinomycetes</taxon>
        <taxon>Bifidobacteriales</taxon>
        <taxon>Bifidobacteriaceae</taxon>
        <taxon>Scardovia</taxon>
    </lineage>
</organism>
<reference evidence="2 3" key="1">
    <citation type="submission" date="2012-01" db="EMBL/GenBank/DDBJ databases">
        <title>The Genome Sequence of Scardovia wiggsiae F0424.</title>
        <authorList>
            <consortium name="The Broad Institute Genome Sequencing Platform"/>
            <person name="Earl A."/>
            <person name="Ward D."/>
            <person name="Feldgarden M."/>
            <person name="Gevers D."/>
            <person name="Izard J."/>
            <person name="Ganesan A."/>
            <person name="Baranova O.V."/>
            <person name="Blanton J.M."/>
            <person name="Tanner A.C."/>
            <person name="Mathney J."/>
            <person name="Dewhirst F.E."/>
            <person name="Young S.K."/>
            <person name="Zeng Q."/>
            <person name="Gargeya S."/>
            <person name="Fitzgerald M."/>
            <person name="Haas B."/>
            <person name="Abouelleil A."/>
            <person name="Alvarado L."/>
            <person name="Arachchi H.M."/>
            <person name="Berlin A."/>
            <person name="Chapman S.B."/>
            <person name="Gearin G."/>
            <person name="Goldberg J."/>
            <person name="Griggs A."/>
            <person name="Gujja S."/>
            <person name="Hansen M."/>
            <person name="Heiman D."/>
            <person name="Howarth C."/>
            <person name="Larimer J."/>
            <person name="Lui A."/>
            <person name="MacDonald P.J.P."/>
            <person name="McCowen C."/>
            <person name="Montmayeur A."/>
            <person name="Murphy C."/>
            <person name="Neiman D."/>
            <person name="Pearson M."/>
            <person name="Priest M."/>
            <person name="Roberts A."/>
            <person name="Saif S."/>
            <person name="Shea T."/>
            <person name="Sisk P."/>
            <person name="Stolte C."/>
            <person name="Sykes S."/>
            <person name="Wortman J."/>
            <person name="Nusbaum C."/>
            <person name="Birren B."/>
        </authorList>
    </citation>
    <scope>NUCLEOTIDE SEQUENCE [LARGE SCALE GENOMIC DNA]</scope>
    <source>
        <strain evidence="2 3">F0424</strain>
    </source>
</reference>
<dbReference type="EMBL" id="AGZS01000001">
    <property type="protein sequence ID" value="EJD65653.1"/>
    <property type="molecule type" value="Genomic_DNA"/>
</dbReference>
<feature type="transmembrane region" description="Helical" evidence="1">
    <location>
        <begin position="134"/>
        <end position="151"/>
    </location>
</feature>
<keyword evidence="1" id="KW-0472">Membrane</keyword>
<protein>
    <recommendedName>
        <fullName evidence="4">HXXEE domain-containing protein</fullName>
    </recommendedName>
</protein>
<gene>
    <name evidence="2" type="ORF">HMPREF9156_00417</name>
</gene>
<evidence type="ECO:0008006" key="4">
    <source>
        <dbReference type="Google" id="ProtNLM"/>
    </source>
</evidence>
<dbReference type="AlphaFoldDB" id="J0DH21"/>
<dbReference type="OrthoDB" id="5195477at2"/>
<dbReference type="InterPro" id="IPR025671">
    <property type="entry name" value="HXXEE"/>
</dbReference>
<keyword evidence="1" id="KW-1133">Transmembrane helix</keyword>
<dbReference type="Proteomes" id="UP000006415">
    <property type="component" value="Unassembled WGS sequence"/>
</dbReference>
<sequence>MLILFHYWSLPILFLLHDFEEMIFMPLWKKRTKFISLKETKIGSFFGKVTDGSAFSVGVLEEFTVLLLVSAFCELNHNSRLYLSFCIAYMLHFIMHYTMCLRFKGYVPGVVTVTVQLPVMLLLISHYWTMDWLTLTYFGAAMLIAYTNLYVMHRIMPHIQRILARYAQG</sequence>
<evidence type="ECO:0000313" key="3">
    <source>
        <dbReference type="Proteomes" id="UP000006415"/>
    </source>
</evidence>
<evidence type="ECO:0000313" key="2">
    <source>
        <dbReference type="EMBL" id="EJD65653.1"/>
    </source>
</evidence>
<keyword evidence="1" id="KW-0812">Transmembrane</keyword>
<dbReference type="Pfam" id="PF13787">
    <property type="entry name" value="HXXEE"/>
    <property type="match status" value="1"/>
</dbReference>
<dbReference type="HOGENOM" id="CLU_120980_2_0_11"/>